<dbReference type="InterPro" id="IPR036047">
    <property type="entry name" value="F-box-like_dom_sf"/>
</dbReference>
<dbReference type="Pfam" id="PF00646">
    <property type="entry name" value="F-box"/>
    <property type="match status" value="1"/>
</dbReference>
<dbReference type="SUPFAM" id="SSF81383">
    <property type="entry name" value="F-box domain"/>
    <property type="match status" value="1"/>
</dbReference>
<feature type="non-terminal residue" evidence="2">
    <location>
        <position position="1"/>
    </location>
</feature>
<dbReference type="InterPro" id="IPR001810">
    <property type="entry name" value="F-box_dom"/>
</dbReference>
<dbReference type="Proteomes" id="UP001432322">
    <property type="component" value="Unassembled WGS sequence"/>
</dbReference>
<feature type="domain" description="F-box" evidence="1">
    <location>
        <begin position="1"/>
        <end position="48"/>
    </location>
</feature>
<organism evidence="2 3">
    <name type="scientific">Pristionchus fissidentatus</name>
    <dbReference type="NCBI Taxonomy" id="1538716"/>
    <lineage>
        <taxon>Eukaryota</taxon>
        <taxon>Metazoa</taxon>
        <taxon>Ecdysozoa</taxon>
        <taxon>Nematoda</taxon>
        <taxon>Chromadorea</taxon>
        <taxon>Rhabditida</taxon>
        <taxon>Rhabditina</taxon>
        <taxon>Diplogasteromorpha</taxon>
        <taxon>Diplogasteroidea</taxon>
        <taxon>Neodiplogasteridae</taxon>
        <taxon>Pristionchus</taxon>
    </lineage>
</organism>
<comment type="caution">
    <text evidence="2">The sequence shown here is derived from an EMBL/GenBank/DDBJ whole genome shotgun (WGS) entry which is preliminary data.</text>
</comment>
<sequence>GRFALLPVDILQKIVHLLSAQGRYRLGSTCRRIHNIELSTGGRHFDKVTIRKASVCSGAAVGELLLRNFVEKFDEFSVNCRVNGVTASTLREIFQIIRESNRTRSFIFKVPNDVLSELLQMLRGELWN</sequence>
<reference evidence="2" key="1">
    <citation type="submission" date="2023-10" db="EMBL/GenBank/DDBJ databases">
        <title>Genome assembly of Pristionchus species.</title>
        <authorList>
            <person name="Yoshida K."/>
            <person name="Sommer R.J."/>
        </authorList>
    </citation>
    <scope>NUCLEOTIDE SEQUENCE</scope>
    <source>
        <strain evidence="2">RS5133</strain>
    </source>
</reference>
<keyword evidence="3" id="KW-1185">Reference proteome</keyword>
<protein>
    <recommendedName>
        <fullName evidence="1">F-box domain-containing protein</fullName>
    </recommendedName>
</protein>
<evidence type="ECO:0000313" key="2">
    <source>
        <dbReference type="EMBL" id="GMT20467.1"/>
    </source>
</evidence>
<feature type="non-terminal residue" evidence="2">
    <location>
        <position position="128"/>
    </location>
</feature>
<dbReference type="CDD" id="cd09917">
    <property type="entry name" value="F-box_SF"/>
    <property type="match status" value="1"/>
</dbReference>
<proteinExistence type="predicted"/>
<name>A0AAV5VL67_9BILA</name>
<evidence type="ECO:0000259" key="1">
    <source>
        <dbReference type="PROSITE" id="PS50181"/>
    </source>
</evidence>
<accession>A0AAV5VL67</accession>
<dbReference type="EMBL" id="BTSY01000003">
    <property type="protein sequence ID" value="GMT20467.1"/>
    <property type="molecule type" value="Genomic_DNA"/>
</dbReference>
<gene>
    <name evidence="2" type="ORF">PFISCL1PPCAC_11764</name>
</gene>
<evidence type="ECO:0000313" key="3">
    <source>
        <dbReference type="Proteomes" id="UP001432322"/>
    </source>
</evidence>
<dbReference type="AlphaFoldDB" id="A0AAV5VL67"/>
<dbReference type="PROSITE" id="PS50181">
    <property type="entry name" value="FBOX"/>
    <property type="match status" value="1"/>
</dbReference>